<dbReference type="OrthoDB" id="428456at2759"/>
<name>A0A813BL33_9DINO</name>
<feature type="non-terminal residue" evidence="2">
    <location>
        <position position="253"/>
    </location>
</feature>
<evidence type="ECO:0000313" key="2">
    <source>
        <dbReference type="EMBL" id="CAE7909655.1"/>
    </source>
</evidence>
<comment type="caution">
    <text evidence="2">The sequence shown here is derived from an EMBL/GenBank/DDBJ whole genome shotgun (WGS) entry which is preliminary data.</text>
</comment>
<dbReference type="Proteomes" id="UP000601435">
    <property type="component" value="Unassembled WGS sequence"/>
</dbReference>
<evidence type="ECO:0000256" key="1">
    <source>
        <dbReference type="SAM" id="MobiDB-lite"/>
    </source>
</evidence>
<gene>
    <name evidence="2" type="ORF">SNEC2469_LOCUS30923</name>
</gene>
<organism evidence="2 3">
    <name type="scientific">Symbiodinium necroappetens</name>
    <dbReference type="NCBI Taxonomy" id="1628268"/>
    <lineage>
        <taxon>Eukaryota</taxon>
        <taxon>Sar</taxon>
        <taxon>Alveolata</taxon>
        <taxon>Dinophyceae</taxon>
        <taxon>Suessiales</taxon>
        <taxon>Symbiodiniaceae</taxon>
        <taxon>Symbiodinium</taxon>
    </lineage>
</organism>
<feature type="non-terminal residue" evidence="2">
    <location>
        <position position="1"/>
    </location>
</feature>
<reference evidence="2" key="1">
    <citation type="submission" date="2021-02" db="EMBL/GenBank/DDBJ databases">
        <authorList>
            <person name="Dougan E. K."/>
            <person name="Rhodes N."/>
            <person name="Thang M."/>
            <person name="Chan C."/>
        </authorList>
    </citation>
    <scope>NUCLEOTIDE SEQUENCE</scope>
</reference>
<dbReference type="AlphaFoldDB" id="A0A813BL33"/>
<sequence>EDDDDGVAPDLLAGGAQGLDEVPAEGEPGNRPQSKQELNKIRESLGNTQQLCAHFYRDRSLRDDLLLVSTASRPTMAEYQQTLLDQKTQESALEFQTRRATGSWYKTVMKTLNLIHDPRALRRFGTTISPSAPVVTDDDPRAATQWFCSERRKLDDFWSLLTEIASARVWSQIQFATCVPNTLVAALHANSAVANESLQEQRRTWAAVLHTEKLLANQKLEPGIHESLLNLMNDMAWNRLQVARETFLVCQRG</sequence>
<accession>A0A813BL33</accession>
<protein>
    <submittedName>
        <fullName evidence="2">Uncharacterized protein</fullName>
    </submittedName>
</protein>
<evidence type="ECO:0000313" key="3">
    <source>
        <dbReference type="Proteomes" id="UP000601435"/>
    </source>
</evidence>
<keyword evidence="3" id="KW-1185">Reference proteome</keyword>
<dbReference type="EMBL" id="CAJNJA010073418">
    <property type="protein sequence ID" value="CAE7909655.1"/>
    <property type="molecule type" value="Genomic_DNA"/>
</dbReference>
<feature type="region of interest" description="Disordered" evidence="1">
    <location>
        <begin position="1"/>
        <end position="36"/>
    </location>
</feature>
<proteinExistence type="predicted"/>